<evidence type="ECO:0000256" key="1">
    <source>
        <dbReference type="SAM" id="MobiDB-lite"/>
    </source>
</evidence>
<name>A0A1Y1WE34_9FUNG</name>
<organism evidence="2 3">
    <name type="scientific">Linderina pennispora</name>
    <dbReference type="NCBI Taxonomy" id="61395"/>
    <lineage>
        <taxon>Eukaryota</taxon>
        <taxon>Fungi</taxon>
        <taxon>Fungi incertae sedis</taxon>
        <taxon>Zoopagomycota</taxon>
        <taxon>Kickxellomycotina</taxon>
        <taxon>Kickxellomycetes</taxon>
        <taxon>Kickxellales</taxon>
        <taxon>Kickxellaceae</taxon>
        <taxon>Linderina</taxon>
    </lineage>
</organism>
<comment type="caution">
    <text evidence="2">The sequence shown here is derived from an EMBL/GenBank/DDBJ whole genome shotgun (WGS) entry which is preliminary data.</text>
</comment>
<sequence length="391" mass="42359">MTPALQVSLIRNQFAVECGGVLIDPSTNEVCLLFYPDTSEWRLPIGKPDAMSADRSPSLDYHPAEHSVAGCEPYAHAAQRQLTAITGYKCSHLHPAVLAHAPANPCAYMGSHMVEPLALSIEQRTAACPAIEADDEMPLVERSRSTGPRNNQMKTSFRHASSMSALRHQSLDTDDFRRPAAHEQYVMTYYYLAWLTQSRLESDIAKNLDDRRDSHSNLRQLARLPVAEVTWFKMDTAAQVLTHASDKTALREAIARLASCAPPQPPFAYSALKSSLKGAGTASKADMTVSSSSSSVSEETAKGEISGGPLSRVLTPTRNMDLVRKAANTLGKRGGLLKPKQRSVSQTTAAAEPEKKSSEISPAAEEAVVLKKAPLPRVLSIFYKFVGGSAA</sequence>
<gene>
    <name evidence="2" type="ORF">DL89DRAFT_265489</name>
</gene>
<reference evidence="2 3" key="1">
    <citation type="submission" date="2016-07" db="EMBL/GenBank/DDBJ databases">
        <title>Pervasive Adenine N6-methylation of Active Genes in Fungi.</title>
        <authorList>
            <consortium name="DOE Joint Genome Institute"/>
            <person name="Mondo S.J."/>
            <person name="Dannebaum R.O."/>
            <person name="Kuo R.C."/>
            <person name="Labutti K."/>
            <person name="Haridas S."/>
            <person name="Kuo A."/>
            <person name="Salamov A."/>
            <person name="Ahrendt S.R."/>
            <person name="Lipzen A."/>
            <person name="Sullivan W."/>
            <person name="Andreopoulos W.B."/>
            <person name="Clum A."/>
            <person name="Lindquist E."/>
            <person name="Daum C."/>
            <person name="Ramamoorthy G.K."/>
            <person name="Gryganskyi A."/>
            <person name="Culley D."/>
            <person name="Magnuson J.K."/>
            <person name="James T.Y."/>
            <person name="O'Malley M.A."/>
            <person name="Stajich J.E."/>
            <person name="Spatafora J.W."/>
            <person name="Visel A."/>
            <person name="Grigoriev I.V."/>
        </authorList>
    </citation>
    <scope>NUCLEOTIDE SEQUENCE [LARGE SCALE GENOMIC DNA]</scope>
    <source>
        <strain evidence="2 3">ATCC 12442</strain>
    </source>
</reference>
<dbReference type="Proteomes" id="UP000193922">
    <property type="component" value="Unassembled WGS sequence"/>
</dbReference>
<feature type="region of interest" description="Disordered" evidence="1">
    <location>
        <begin position="282"/>
        <end position="313"/>
    </location>
</feature>
<protein>
    <submittedName>
        <fullName evidence="2">Uncharacterized protein</fullName>
    </submittedName>
</protein>
<dbReference type="OrthoDB" id="5573832at2759"/>
<dbReference type="RefSeq" id="XP_040745201.1">
    <property type="nucleotide sequence ID" value="XM_040886690.1"/>
</dbReference>
<accession>A0A1Y1WE34</accession>
<feature type="region of interest" description="Disordered" evidence="1">
    <location>
        <begin position="331"/>
        <end position="362"/>
    </location>
</feature>
<dbReference type="EMBL" id="MCFD01000003">
    <property type="protein sequence ID" value="ORX71777.1"/>
    <property type="molecule type" value="Genomic_DNA"/>
</dbReference>
<dbReference type="GeneID" id="63803338"/>
<dbReference type="AlphaFoldDB" id="A0A1Y1WE34"/>
<evidence type="ECO:0000313" key="3">
    <source>
        <dbReference type="Proteomes" id="UP000193922"/>
    </source>
</evidence>
<evidence type="ECO:0000313" key="2">
    <source>
        <dbReference type="EMBL" id="ORX71777.1"/>
    </source>
</evidence>
<proteinExistence type="predicted"/>
<keyword evidence="3" id="KW-1185">Reference proteome</keyword>